<evidence type="ECO:0000313" key="4">
    <source>
        <dbReference type="Proteomes" id="UP000295703"/>
    </source>
</evidence>
<proteinExistence type="predicted"/>
<feature type="domain" description="TNT" evidence="2">
    <location>
        <begin position="144"/>
        <end position="238"/>
    </location>
</feature>
<dbReference type="AlphaFoldDB" id="A0A4R8RKV6"/>
<dbReference type="Pfam" id="PF14021">
    <property type="entry name" value="TNT"/>
    <property type="match status" value="1"/>
</dbReference>
<gene>
    <name evidence="3" type="ORF">CTRI78_v002840</name>
</gene>
<keyword evidence="1" id="KW-0732">Signal</keyword>
<feature type="signal peptide" evidence="1">
    <location>
        <begin position="1"/>
        <end position="18"/>
    </location>
</feature>
<organism evidence="3 4">
    <name type="scientific">Colletotrichum trifolii</name>
    <dbReference type="NCBI Taxonomy" id="5466"/>
    <lineage>
        <taxon>Eukaryota</taxon>
        <taxon>Fungi</taxon>
        <taxon>Dikarya</taxon>
        <taxon>Ascomycota</taxon>
        <taxon>Pezizomycotina</taxon>
        <taxon>Sordariomycetes</taxon>
        <taxon>Hypocreomycetidae</taxon>
        <taxon>Glomerellales</taxon>
        <taxon>Glomerellaceae</taxon>
        <taxon>Colletotrichum</taxon>
        <taxon>Colletotrichum orbiculare species complex</taxon>
    </lineage>
</organism>
<dbReference type="PANTHER" id="PTHR42059">
    <property type="entry name" value="TNT DOMAIN-CONTAINING PROTEIN"/>
    <property type="match status" value="1"/>
</dbReference>
<name>A0A4R8RKV6_COLTR</name>
<evidence type="ECO:0000259" key="2">
    <source>
        <dbReference type="Pfam" id="PF14021"/>
    </source>
</evidence>
<dbReference type="InterPro" id="IPR025331">
    <property type="entry name" value="TNT"/>
</dbReference>
<dbReference type="InterPro" id="IPR053024">
    <property type="entry name" value="Fungal_surface_NADase"/>
</dbReference>
<dbReference type="Proteomes" id="UP000295703">
    <property type="component" value="Unassembled WGS sequence"/>
</dbReference>
<sequence>MHVSAVSSLLFGSAVVFGSPVMLKRDVSTLISLSALRRPPKTPMNPQSDLEPSRCPEFCAGTNRTETDPELYICGDPRLGPVSLPSGIPLEGIVGVDSTYRRFGGLCPGQFLAEFTDKEGKMAYPPFEGYSIDTAGRPAVFNLTLTPGTYVDRFGSEFGRYVAPAGSPYAQRSLPPRNLNAAPDSKYPYNYYVYAVARSLVVQAGPIAPWFGQPGLGLQFLLSASLSDLVQHGVLTRVDLEADPNW</sequence>
<feature type="chain" id="PRO_5020877085" description="TNT domain-containing protein" evidence="1">
    <location>
        <begin position="19"/>
        <end position="246"/>
    </location>
</feature>
<protein>
    <recommendedName>
        <fullName evidence="2">TNT domain-containing protein</fullName>
    </recommendedName>
</protein>
<keyword evidence="4" id="KW-1185">Reference proteome</keyword>
<comment type="caution">
    <text evidence="3">The sequence shown here is derived from an EMBL/GenBank/DDBJ whole genome shotgun (WGS) entry which is preliminary data.</text>
</comment>
<accession>A0A4R8RKV6</accession>
<evidence type="ECO:0000313" key="3">
    <source>
        <dbReference type="EMBL" id="TDZ67533.1"/>
    </source>
</evidence>
<evidence type="ECO:0000256" key="1">
    <source>
        <dbReference type="SAM" id="SignalP"/>
    </source>
</evidence>
<reference evidence="3 4" key="1">
    <citation type="submission" date="2018-12" db="EMBL/GenBank/DDBJ databases">
        <title>Genome sequence and assembly of Colletotrichum trifolii.</title>
        <authorList>
            <person name="Gan P."/>
            <person name="Shirasu K."/>
        </authorList>
    </citation>
    <scope>NUCLEOTIDE SEQUENCE [LARGE SCALE GENOMIC DNA]</scope>
    <source>
        <strain evidence="3 4">543-2</strain>
    </source>
</reference>
<dbReference type="PANTHER" id="PTHR42059:SF1">
    <property type="entry name" value="TNT DOMAIN-CONTAINING PROTEIN"/>
    <property type="match status" value="1"/>
</dbReference>
<dbReference type="GO" id="GO:0050135">
    <property type="term" value="F:NADP+ nucleosidase activity"/>
    <property type="evidence" value="ECO:0007669"/>
    <property type="project" value="InterPro"/>
</dbReference>
<dbReference type="EMBL" id="RYZW01000016">
    <property type="protein sequence ID" value="TDZ67533.1"/>
    <property type="molecule type" value="Genomic_DNA"/>
</dbReference>